<comment type="caution">
    <text evidence="2">The sequence shown here is derived from an EMBL/GenBank/DDBJ whole genome shotgun (WGS) entry which is preliminary data.</text>
</comment>
<reference evidence="2 3" key="1">
    <citation type="submission" date="2020-08" db="EMBL/GenBank/DDBJ databases">
        <title>Paraeoetvoesia sp. YC-7-48 draft genome sequence.</title>
        <authorList>
            <person name="Yao L."/>
        </authorList>
    </citation>
    <scope>NUCLEOTIDE SEQUENCE [LARGE SCALE GENOMIC DNA]</scope>
    <source>
        <strain evidence="3">YC-7-48</strain>
    </source>
</reference>
<dbReference type="RefSeq" id="WP_185779991.1">
    <property type="nucleotide sequence ID" value="NZ_JACJUU010000007.1"/>
</dbReference>
<name>A0A842HPR1_9BURK</name>
<proteinExistence type="predicted"/>
<dbReference type="EMBL" id="JACJUU010000007">
    <property type="protein sequence ID" value="MBC2770307.1"/>
    <property type="molecule type" value="Genomic_DNA"/>
</dbReference>
<sequence>MSRARGRLASWQLIAKQVFDGWCFRRQRADYYDYLSGFMRSVGGARTLKDIFSQDAQRYGVKTTRGRLSAQWAAAYPMSGGDLHATWRGVLPEDELVIVRVAQLAGNVALIDTLHDLAAVQRLVANAREILVNTVTVAVIALLVWVVMMLLVPLFTVPRLVDVFGMLPTEYYGSATRRLFAFSRFSGRWWGWVILGVVCAVCWVGWSFSNLVGPVRQWLDRFLIWRLYRCVATVRMLSVLHVVLVRHEGESTQLRSALAMLRRGANRWQAWHLDQMMRHIDRGWVGARTFDTGLFDRALYWYLQDMVLVRGLVEGLNITKQRLGTQILHVVSRQAALARWVMLLWCVGAMLGLGVWHYVAIDELRRGLMIFYAGQ</sequence>
<accession>A0A842HPR1</accession>
<keyword evidence="1" id="KW-0472">Membrane</keyword>
<evidence type="ECO:0000313" key="3">
    <source>
        <dbReference type="Proteomes" id="UP000545386"/>
    </source>
</evidence>
<organism evidence="2 3">
    <name type="scientific">Pusillimonas minor</name>
    <dbReference type="NCBI Taxonomy" id="2697024"/>
    <lineage>
        <taxon>Bacteria</taxon>
        <taxon>Pseudomonadati</taxon>
        <taxon>Pseudomonadota</taxon>
        <taxon>Betaproteobacteria</taxon>
        <taxon>Burkholderiales</taxon>
        <taxon>Alcaligenaceae</taxon>
        <taxon>Pusillimonas</taxon>
    </lineage>
</organism>
<dbReference type="Proteomes" id="UP000545386">
    <property type="component" value="Unassembled WGS sequence"/>
</dbReference>
<gene>
    <name evidence="2" type="ORF">GTU67_10335</name>
</gene>
<evidence type="ECO:0000256" key="1">
    <source>
        <dbReference type="SAM" id="Phobius"/>
    </source>
</evidence>
<dbReference type="AlphaFoldDB" id="A0A842HPR1"/>
<keyword evidence="1" id="KW-1133">Transmembrane helix</keyword>
<keyword evidence="3" id="KW-1185">Reference proteome</keyword>
<feature type="transmembrane region" description="Helical" evidence="1">
    <location>
        <begin position="189"/>
        <end position="206"/>
    </location>
</feature>
<keyword evidence="1" id="KW-0812">Transmembrane</keyword>
<feature type="transmembrane region" description="Helical" evidence="1">
    <location>
        <begin position="340"/>
        <end position="359"/>
    </location>
</feature>
<evidence type="ECO:0000313" key="2">
    <source>
        <dbReference type="EMBL" id="MBC2770307.1"/>
    </source>
</evidence>
<protein>
    <submittedName>
        <fullName evidence="2">General secretion pathway protein</fullName>
    </submittedName>
</protein>
<feature type="transmembrane region" description="Helical" evidence="1">
    <location>
        <begin position="130"/>
        <end position="155"/>
    </location>
</feature>